<sequence>MQANVENPANNSNENVKQMSLTTETAGVFISHHENTNEEIFNAAGEQDANAVTKGFISPQKESTEEINLKDSGQNITANAMAIIEVPTVMQLDETKVKLSPPTKVLNEIVSHKIDGKMGEKKEAAEKEKEESKTMVHYLEKCQLNTVYKVVRWLKPPVGWFKCNTDGASKETDSLALVKFIEGEWKIPWSMTLEVKAIKRLMEEATVQIQHTLREGNALADYFANLDVNFAGTIQVNNNQELPTLGKEIAILEKESTPMLRITKMDLGRNTGG</sequence>
<dbReference type="EMBL" id="JACEIK010000228">
    <property type="protein sequence ID" value="MCD7452921.1"/>
    <property type="molecule type" value="Genomic_DNA"/>
</dbReference>
<organism evidence="2 3">
    <name type="scientific">Datura stramonium</name>
    <name type="common">Jimsonweed</name>
    <name type="synonym">Common thornapple</name>
    <dbReference type="NCBI Taxonomy" id="4076"/>
    <lineage>
        <taxon>Eukaryota</taxon>
        <taxon>Viridiplantae</taxon>
        <taxon>Streptophyta</taxon>
        <taxon>Embryophyta</taxon>
        <taxon>Tracheophyta</taxon>
        <taxon>Spermatophyta</taxon>
        <taxon>Magnoliopsida</taxon>
        <taxon>eudicotyledons</taxon>
        <taxon>Gunneridae</taxon>
        <taxon>Pentapetalae</taxon>
        <taxon>asterids</taxon>
        <taxon>lamiids</taxon>
        <taxon>Solanales</taxon>
        <taxon>Solanaceae</taxon>
        <taxon>Solanoideae</taxon>
        <taxon>Datureae</taxon>
        <taxon>Datura</taxon>
    </lineage>
</organism>
<reference evidence="2 3" key="1">
    <citation type="journal article" date="2021" name="BMC Genomics">
        <title>Datura genome reveals duplications of psychoactive alkaloid biosynthetic genes and high mutation rate following tissue culture.</title>
        <authorList>
            <person name="Rajewski A."/>
            <person name="Carter-House D."/>
            <person name="Stajich J."/>
            <person name="Litt A."/>
        </authorList>
    </citation>
    <scope>NUCLEOTIDE SEQUENCE [LARGE SCALE GENOMIC DNA]</scope>
    <source>
        <strain evidence="2">AR-01</strain>
    </source>
</reference>
<gene>
    <name evidence="2" type="ORF">HAX54_018666</name>
</gene>
<protein>
    <recommendedName>
        <fullName evidence="1">RNase H type-1 domain-containing protein</fullName>
    </recommendedName>
</protein>
<dbReference type="InterPro" id="IPR053151">
    <property type="entry name" value="RNase_H-like"/>
</dbReference>
<dbReference type="InterPro" id="IPR044730">
    <property type="entry name" value="RNase_H-like_dom_plant"/>
</dbReference>
<feature type="domain" description="RNase H type-1" evidence="1">
    <location>
        <begin position="171"/>
        <end position="225"/>
    </location>
</feature>
<keyword evidence="3" id="KW-1185">Reference proteome</keyword>
<dbReference type="PANTHER" id="PTHR47723">
    <property type="entry name" value="OS05G0353850 PROTEIN"/>
    <property type="match status" value="1"/>
</dbReference>
<evidence type="ECO:0000259" key="1">
    <source>
        <dbReference type="Pfam" id="PF13456"/>
    </source>
</evidence>
<accession>A0ABS8S3K8</accession>
<dbReference type="Proteomes" id="UP000823775">
    <property type="component" value="Unassembled WGS sequence"/>
</dbReference>
<dbReference type="PANTHER" id="PTHR47723:SF24">
    <property type="entry name" value="RNASE H TYPE-1 DOMAIN-CONTAINING PROTEIN"/>
    <property type="match status" value="1"/>
</dbReference>
<evidence type="ECO:0000313" key="3">
    <source>
        <dbReference type="Proteomes" id="UP000823775"/>
    </source>
</evidence>
<dbReference type="Gene3D" id="3.30.420.10">
    <property type="entry name" value="Ribonuclease H-like superfamily/Ribonuclease H"/>
    <property type="match status" value="1"/>
</dbReference>
<dbReference type="InterPro" id="IPR002156">
    <property type="entry name" value="RNaseH_domain"/>
</dbReference>
<dbReference type="InterPro" id="IPR036397">
    <property type="entry name" value="RNaseH_sf"/>
</dbReference>
<evidence type="ECO:0000313" key="2">
    <source>
        <dbReference type="EMBL" id="MCD7452921.1"/>
    </source>
</evidence>
<comment type="caution">
    <text evidence="2">The sequence shown here is derived from an EMBL/GenBank/DDBJ whole genome shotgun (WGS) entry which is preliminary data.</text>
</comment>
<dbReference type="CDD" id="cd06222">
    <property type="entry name" value="RNase_H_like"/>
    <property type="match status" value="1"/>
</dbReference>
<name>A0ABS8S3K8_DATST</name>
<dbReference type="Pfam" id="PF13456">
    <property type="entry name" value="RVT_3"/>
    <property type="match status" value="1"/>
</dbReference>
<proteinExistence type="predicted"/>